<accession>A0A7C4Y6P7</accession>
<dbReference type="EMBL" id="DTHG01000093">
    <property type="protein sequence ID" value="HGW92383.1"/>
    <property type="molecule type" value="Genomic_DNA"/>
</dbReference>
<sequence length="129" mass="15321">MFKSKGFSIIELIISITIISIILLGFSGLSIYNLRLTRKINNLRNAKEIAYQKLRFLNSLPFDSEYLKKGLHSFEKIEDKFVISYLVKENEKMKGIKWIELFVYIIPDKDSLKFTYFITETKYEKIYTK</sequence>
<keyword evidence="1" id="KW-0472">Membrane</keyword>
<dbReference type="NCBIfam" id="TIGR02532">
    <property type="entry name" value="IV_pilin_GFxxxE"/>
    <property type="match status" value="1"/>
</dbReference>
<reference evidence="2" key="1">
    <citation type="journal article" date="2020" name="mSystems">
        <title>Genome- and Community-Level Interaction Insights into Carbon Utilization and Element Cycling Functions of Hydrothermarchaeota in Hydrothermal Sediment.</title>
        <authorList>
            <person name="Zhou Z."/>
            <person name="Liu Y."/>
            <person name="Xu W."/>
            <person name="Pan J."/>
            <person name="Luo Z.H."/>
            <person name="Li M."/>
        </authorList>
    </citation>
    <scope>NUCLEOTIDE SEQUENCE [LARGE SCALE GENOMIC DNA]</scope>
    <source>
        <strain evidence="2">SpSt-780</strain>
    </source>
</reference>
<dbReference type="AlphaFoldDB" id="A0A7C4Y6P7"/>
<keyword evidence="1" id="KW-1133">Transmembrane helix</keyword>
<dbReference type="Pfam" id="PF07963">
    <property type="entry name" value="N_methyl"/>
    <property type="match status" value="1"/>
</dbReference>
<keyword evidence="1" id="KW-0812">Transmembrane</keyword>
<evidence type="ECO:0000313" key="2">
    <source>
        <dbReference type="EMBL" id="HGW92383.1"/>
    </source>
</evidence>
<feature type="transmembrane region" description="Helical" evidence="1">
    <location>
        <begin position="12"/>
        <end position="34"/>
    </location>
</feature>
<protein>
    <submittedName>
        <fullName evidence="2">Prepilin-type N-terminal cleavage/methylation domain-containing protein</fullName>
    </submittedName>
</protein>
<gene>
    <name evidence="2" type="ORF">ENV67_07590</name>
</gene>
<proteinExistence type="predicted"/>
<organism evidence="2">
    <name type="scientific">candidate division WOR-3 bacterium</name>
    <dbReference type="NCBI Taxonomy" id="2052148"/>
    <lineage>
        <taxon>Bacteria</taxon>
        <taxon>Bacteria division WOR-3</taxon>
    </lineage>
</organism>
<dbReference type="InterPro" id="IPR012902">
    <property type="entry name" value="N_methyl_site"/>
</dbReference>
<name>A0A7C4Y6P7_UNCW3</name>
<evidence type="ECO:0000256" key="1">
    <source>
        <dbReference type="SAM" id="Phobius"/>
    </source>
</evidence>
<comment type="caution">
    <text evidence="2">The sequence shown here is derived from an EMBL/GenBank/DDBJ whole genome shotgun (WGS) entry which is preliminary data.</text>
</comment>